<dbReference type="GO" id="GO:0046933">
    <property type="term" value="F:proton-transporting ATP synthase activity, rotational mechanism"/>
    <property type="evidence" value="ECO:0007669"/>
    <property type="project" value="UniProtKB-UniRule"/>
</dbReference>
<dbReference type="GO" id="GO:0012505">
    <property type="term" value="C:endomembrane system"/>
    <property type="evidence" value="ECO:0007669"/>
    <property type="project" value="UniProtKB-SubCell"/>
</dbReference>
<dbReference type="Gene3D" id="1.20.5.620">
    <property type="entry name" value="F1F0 ATP synthase subunit B, membrane domain"/>
    <property type="match status" value="1"/>
</dbReference>
<evidence type="ECO:0000313" key="15">
    <source>
        <dbReference type="EMBL" id="MEG3439317.1"/>
    </source>
</evidence>
<protein>
    <recommendedName>
        <fullName evidence="12">ATP synthase subunit b</fullName>
    </recommendedName>
    <alternativeName>
        <fullName evidence="12">ATP synthase F(0) sector subunit b</fullName>
    </alternativeName>
    <alternativeName>
        <fullName evidence="12">ATPase subunit I</fullName>
    </alternativeName>
    <alternativeName>
        <fullName evidence="12">F-type ATPase subunit b</fullName>
        <shortName evidence="12">F-ATPase subunit b</shortName>
    </alternativeName>
</protein>
<evidence type="ECO:0000256" key="12">
    <source>
        <dbReference type="HAMAP-Rule" id="MF_01398"/>
    </source>
</evidence>
<comment type="function">
    <text evidence="12">Component of the F(0) channel, it forms part of the peripheral stalk, linking F(1) to F(0).</text>
</comment>
<evidence type="ECO:0000256" key="7">
    <source>
        <dbReference type="ARBA" id="ARBA00023078"/>
    </source>
</evidence>
<evidence type="ECO:0000256" key="6">
    <source>
        <dbReference type="ARBA" id="ARBA00023065"/>
    </source>
</evidence>
<keyword evidence="1 12" id="KW-0813">Transport</keyword>
<keyword evidence="8 12" id="KW-0472">Membrane</keyword>
<dbReference type="RefSeq" id="WP_332866803.1">
    <property type="nucleotide sequence ID" value="NZ_JBAFSM010000045.1"/>
</dbReference>
<comment type="subcellular location">
    <subcellularLocation>
        <location evidence="12">Cellular thylakoid membrane</location>
        <topology evidence="12">Single-pass membrane protein</topology>
    </subcellularLocation>
    <subcellularLocation>
        <location evidence="11">Endomembrane system</location>
        <topology evidence="11">Single-pass membrane protein</topology>
    </subcellularLocation>
</comment>
<evidence type="ECO:0000313" key="16">
    <source>
        <dbReference type="Proteomes" id="UP001328733"/>
    </source>
</evidence>
<organism evidence="15 16">
    <name type="scientific">Pannus brasiliensis CCIBt3594</name>
    <dbReference type="NCBI Taxonomy" id="1427578"/>
    <lineage>
        <taxon>Bacteria</taxon>
        <taxon>Bacillati</taxon>
        <taxon>Cyanobacteriota</taxon>
        <taxon>Cyanophyceae</taxon>
        <taxon>Oscillatoriophycideae</taxon>
        <taxon>Chroococcales</taxon>
        <taxon>Microcystaceae</taxon>
        <taxon>Pannus</taxon>
    </lineage>
</organism>
<dbReference type="InterPro" id="IPR005864">
    <property type="entry name" value="ATP_synth_F0_bsu_bac"/>
</dbReference>
<evidence type="ECO:0000256" key="13">
    <source>
        <dbReference type="RuleBase" id="RU003848"/>
    </source>
</evidence>
<evidence type="ECO:0000256" key="3">
    <source>
        <dbReference type="ARBA" id="ARBA00022692"/>
    </source>
</evidence>
<evidence type="ECO:0000256" key="5">
    <source>
        <dbReference type="ARBA" id="ARBA00022989"/>
    </source>
</evidence>
<comment type="similarity">
    <text evidence="12 13">Belongs to the ATPase B chain family.</text>
</comment>
<keyword evidence="14" id="KW-0175">Coiled coil</keyword>
<dbReference type="PANTHER" id="PTHR34264:SF3">
    <property type="entry name" value="ATP SYNTHASE SUBUNIT B, CHLOROPLASTIC"/>
    <property type="match status" value="1"/>
</dbReference>
<dbReference type="HAMAP" id="MF_01398">
    <property type="entry name" value="ATP_synth_b_bprime"/>
    <property type="match status" value="1"/>
</dbReference>
<dbReference type="CDD" id="cd06503">
    <property type="entry name" value="ATP-synt_Fo_b"/>
    <property type="match status" value="1"/>
</dbReference>
<feature type="coiled-coil region" evidence="14">
    <location>
        <begin position="64"/>
        <end position="91"/>
    </location>
</feature>
<dbReference type="Proteomes" id="UP001328733">
    <property type="component" value="Unassembled WGS sequence"/>
</dbReference>
<keyword evidence="6 12" id="KW-0406">Ion transport</keyword>
<dbReference type="Pfam" id="PF00430">
    <property type="entry name" value="ATP-synt_B"/>
    <property type="match status" value="1"/>
</dbReference>
<name>A0AAW9QXH5_9CHRO</name>
<comment type="caution">
    <text evidence="15">The sequence shown here is derived from an EMBL/GenBank/DDBJ whole genome shotgun (WGS) entry which is preliminary data.</text>
</comment>
<dbReference type="PANTHER" id="PTHR34264">
    <property type="entry name" value="ATP SYNTHASE SUBUNIT B, CHLOROPLASTIC"/>
    <property type="match status" value="1"/>
</dbReference>
<keyword evidence="7 12" id="KW-0793">Thylakoid</keyword>
<evidence type="ECO:0000256" key="1">
    <source>
        <dbReference type="ARBA" id="ARBA00022448"/>
    </source>
</evidence>
<dbReference type="GO" id="GO:0031676">
    <property type="term" value="C:plasma membrane-derived thylakoid membrane"/>
    <property type="evidence" value="ECO:0007669"/>
    <property type="project" value="UniProtKB-SubCell"/>
</dbReference>
<keyword evidence="2 12" id="KW-0138">CF(0)</keyword>
<keyword evidence="3 12" id="KW-0812">Transmembrane</keyword>
<evidence type="ECO:0000256" key="10">
    <source>
        <dbReference type="ARBA" id="ARBA00025198"/>
    </source>
</evidence>
<keyword evidence="16" id="KW-1185">Reference proteome</keyword>
<dbReference type="NCBIfam" id="NF005606">
    <property type="entry name" value="PRK07352.1"/>
    <property type="match status" value="1"/>
</dbReference>
<dbReference type="InterPro" id="IPR028987">
    <property type="entry name" value="ATP_synth_B-like_membr_sf"/>
</dbReference>
<dbReference type="InterPro" id="IPR002146">
    <property type="entry name" value="ATP_synth_b/b'su_bac/chlpt"/>
</dbReference>
<keyword evidence="5 12" id="KW-1133">Transmembrane helix</keyword>
<evidence type="ECO:0000256" key="14">
    <source>
        <dbReference type="SAM" id="Coils"/>
    </source>
</evidence>
<evidence type="ECO:0000256" key="2">
    <source>
        <dbReference type="ARBA" id="ARBA00022547"/>
    </source>
</evidence>
<keyword evidence="4 12" id="KW-0375">Hydrogen ion transport</keyword>
<keyword evidence="9 12" id="KW-0066">ATP synthesis</keyword>
<dbReference type="GO" id="GO:0045259">
    <property type="term" value="C:proton-transporting ATP synthase complex"/>
    <property type="evidence" value="ECO:0007669"/>
    <property type="project" value="UniProtKB-KW"/>
</dbReference>
<gene>
    <name evidence="12" type="primary">atpF</name>
    <name evidence="15" type="ORF">V0288_19480</name>
</gene>
<reference evidence="15 16" key="1">
    <citation type="submission" date="2024-01" db="EMBL/GenBank/DDBJ databases">
        <title>Genomic insights into the taxonomy and metabolism of the cyanobacterium Pannus brasiliensis CCIBt3594.</title>
        <authorList>
            <person name="Machado M."/>
            <person name="Botero N.B."/>
            <person name="Andreote A.P.D."/>
            <person name="Feitosa A.M.T."/>
            <person name="Popin R."/>
            <person name="Sivonen K."/>
            <person name="Fiore M.F."/>
        </authorList>
    </citation>
    <scope>NUCLEOTIDE SEQUENCE [LARGE SCALE GENOMIC DNA]</scope>
    <source>
        <strain evidence="15 16">CCIBt3594</strain>
    </source>
</reference>
<comment type="function">
    <text evidence="10 12">F(1)F(0) ATP synthase produces ATP from ADP in the presence of a proton or sodium gradient. F-type ATPases consist of two structural domains, F(1) containing the extramembraneous catalytic core and F(0) containing the membrane proton channel, linked together by a central stalk and a peripheral stalk. During catalysis, ATP synthesis in the catalytic domain of F(1) is coupled via a rotary mechanism of the central stalk subunits to proton translocation.</text>
</comment>
<evidence type="ECO:0000256" key="8">
    <source>
        <dbReference type="ARBA" id="ARBA00023136"/>
    </source>
</evidence>
<evidence type="ECO:0000256" key="4">
    <source>
        <dbReference type="ARBA" id="ARBA00022781"/>
    </source>
</evidence>
<comment type="subunit">
    <text evidence="12">F-type ATPases have 2 components, F(1) - the catalytic core - and F(0) - the membrane proton channel. F(1) has five subunits: alpha(3), beta(3), gamma(1), delta(1), epsilon(1). F(0) has four main subunits: a(1), b(1), b'(1) and c(10-14). The alpha and beta chains form an alternating ring which encloses part of the gamma chain. F(1) is attached to F(0) by a central stalk formed by the gamma and epsilon chains, while a peripheral stalk is formed by the delta, b and b' chains.</text>
</comment>
<evidence type="ECO:0000256" key="9">
    <source>
        <dbReference type="ARBA" id="ARBA00023310"/>
    </source>
</evidence>
<evidence type="ECO:0000256" key="11">
    <source>
        <dbReference type="ARBA" id="ARBA00037847"/>
    </source>
</evidence>
<dbReference type="NCBIfam" id="TIGR01144">
    <property type="entry name" value="ATP_synt_b"/>
    <property type="match status" value="1"/>
</dbReference>
<dbReference type="EMBL" id="JBAFSM010000045">
    <property type="protein sequence ID" value="MEG3439317.1"/>
    <property type="molecule type" value="Genomic_DNA"/>
</dbReference>
<proteinExistence type="inferred from homology"/>
<dbReference type="AlphaFoldDB" id="A0AAW9QXH5"/>
<dbReference type="SUPFAM" id="SSF81573">
    <property type="entry name" value="F1F0 ATP synthase subunit B, membrane domain"/>
    <property type="match status" value="1"/>
</dbReference>
<accession>A0AAW9QXH5</accession>
<sequence>MLDNILFLATEAHEAAEGGFGLNFNILETNLFNLAILLGLIVFYGRKVLGNILGDRRAKIAEALAEVEGRKNKAAAALAEEQKKLAEAKAEAGRIVSTANQRARVIADEIAKKADLDIAKMQEAATKDLSAEQERVLADLRKRIAELAIANVESRLAGGLEGSTQQTLIDRALANLGGK</sequence>